<evidence type="ECO:0000256" key="2">
    <source>
        <dbReference type="SAM" id="SignalP"/>
    </source>
</evidence>
<dbReference type="EMBL" id="CAJHJT010000034">
    <property type="protein sequence ID" value="CAD7006235.1"/>
    <property type="molecule type" value="Genomic_DNA"/>
</dbReference>
<dbReference type="PANTHER" id="PTHR22958">
    <property type="entry name" value="GLYCEROPHOSPHORYL DIESTER PHOSPHODIESTERASE"/>
    <property type="match status" value="1"/>
</dbReference>
<protein>
    <submittedName>
        <fullName evidence="5">(Mediterranean fruit fly) hypothetical protein</fullName>
    </submittedName>
</protein>
<dbReference type="InterPro" id="IPR051578">
    <property type="entry name" value="GDPD"/>
</dbReference>
<feature type="signal peptide" evidence="2">
    <location>
        <begin position="1"/>
        <end position="34"/>
    </location>
</feature>
<dbReference type="OrthoDB" id="1058301at2759"/>
<dbReference type="GO" id="GO:0047389">
    <property type="term" value="F:glycerophosphocholine phosphodiesterase activity"/>
    <property type="evidence" value="ECO:0007669"/>
    <property type="project" value="TreeGrafter"/>
</dbReference>
<dbReference type="GO" id="GO:0046475">
    <property type="term" value="P:glycerophospholipid catabolic process"/>
    <property type="evidence" value="ECO:0007669"/>
    <property type="project" value="TreeGrafter"/>
</dbReference>
<dbReference type="Pfam" id="PF00686">
    <property type="entry name" value="CBM_20"/>
    <property type="match status" value="1"/>
</dbReference>
<dbReference type="GO" id="GO:2001070">
    <property type="term" value="F:starch binding"/>
    <property type="evidence" value="ECO:0007669"/>
    <property type="project" value="InterPro"/>
</dbReference>
<dbReference type="InterPro" id="IPR017946">
    <property type="entry name" value="PLC-like_Pdiesterase_TIM-brl"/>
</dbReference>
<dbReference type="PROSITE" id="PS51704">
    <property type="entry name" value="GP_PDE"/>
    <property type="match status" value="1"/>
</dbReference>
<reference evidence="5" key="1">
    <citation type="submission" date="2020-11" db="EMBL/GenBank/DDBJ databases">
        <authorList>
            <person name="Whitehead M."/>
        </authorList>
    </citation>
    <scope>NUCLEOTIDE SEQUENCE</scope>
    <source>
        <strain evidence="5">EGII</strain>
    </source>
</reference>
<organism evidence="5 6">
    <name type="scientific">Ceratitis capitata</name>
    <name type="common">Mediterranean fruit fly</name>
    <name type="synonym">Tephritis capitata</name>
    <dbReference type="NCBI Taxonomy" id="7213"/>
    <lineage>
        <taxon>Eukaryota</taxon>
        <taxon>Metazoa</taxon>
        <taxon>Ecdysozoa</taxon>
        <taxon>Arthropoda</taxon>
        <taxon>Hexapoda</taxon>
        <taxon>Insecta</taxon>
        <taxon>Pterygota</taxon>
        <taxon>Neoptera</taxon>
        <taxon>Endopterygota</taxon>
        <taxon>Diptera</taxon>
        <taxon>Brachycera</taxon>
        <taxon>Muscomorpha</taxon>
        <taxon>Tephritoidea</taxon>
        <taxon>Tephritidae</taxon>
        <taxon>Ceratitis</taxon>
        <taxon>Ceratitis</taxon>
    </lineage>
</organism>
<dbReference type="InterPro" id="IPR002044">
    <property type="entry name" value="CBM20"/>
</dbReference>
<evidence type="ECO:0000259" key="3">
    <source>
        <dbReference type="PROSITE" id="PS51166"/>
    </source>
</evidence>
<evidence type="ECO:0000259" key="4">
    <source>
        <dbReference type="PROSITE" id="PS51704"/>
    </source>
</evidence>
<dbReference type="InterPro" id="IPR030395">
    <property type="entry name" value="GP_PDE_dom"/>
</dbReference>
<dbReference type="AlphaFoldDB" id="A0A811V721"/>
<gene>
    <name evidence="5" type="ORF">CCAP1982_LOCUS14561</name>
</gene>
<evidence type="ECO:0000313" key="5">
    <source>
        <dbReference type="EMBL" id="CAD7006235.1"/>
    </source>
</evidence>
<dbReference type="InterPro" id="IPR013784">
    <property type="entry name" value="Carb-bd-like_fold"/>
</dbReference>
<dbReference type="SUPFAM" id="SSF51695">
    <property type="entry name" value="PLC-like phosphodiesterases"/>
    <property type="match status" value="1"/>
</dbReference>
<keyword evidence="1" id="KW-0378">Hydrolase</keyword>
<dbReference type="Proteomes" id="UP000606786">
    <property type="component" value="Unassembled WGS sequence"/>
</dbReference>
<dbReference type="Pfam" id="PF03009">
    <property type="entry name" value="GDPD"/>
    <property type="match status" value="1"/>
</dbReference>
<feature type="chain" id="PRO_5032869481" evidence="2">
    <location>
        <begin position="35"/>
        <end position="772"/>
    </location>
</feature>
<feature type="domain" description="CBM20" evidence="3">
    <location>
        <begin position="118"/>
        <end position="233"/>
    </location>
</feature>
<comment type="caution">
    <text evidence="5">The sequence shown here is derived from an EMBL/GenBank/DDBJ whole genome shotgun (WGS) entry which is preliminary data.</text>
</comment>
<dbReference type="InterPro" id="IPR013783">
    <property type="entry name" value="Ig-like_fold"/>
</dbReference>
<accession>A0A811V721</accession>
<name>A0A811V721_CERCA</name>
<proteinExistence type="predicted"/>
<dbReference type="Gene3D" id="2.60.40.10">
    <property type="entry name" value="Immunoglobulins"/>
    <property type="match status" value="1"/>
</dbReference>
<dbReference type="Gene3D" id="3.20.20.190">
    <property type="entry name" value="Phosphatidylinositol (PI) phosphodiesterase"/>
    <property type="match status" value="1"/>
</dbReference>
<keyword evidence="2" id="KW-0732">Signal</keyword>
<evidence type="ECO:0000256" key="1">
    <source>
        <dbReference type="ARBA" id="ARBA00022801"/>
    </source>
</evidence>
<evidence type="ECO:0000313" key="6">
    <source>
        <dbReference type="Proteomes" id="UP000606786"/>
    </source>
</evidence>
<dbReference type="SMART" id="SM01065">
    <property type="entry name" value="CBM_2"/>
    <property type="match status" value="1"/>
</dbReference>
<dbReference type="PROSITE" id="PS51166">
    <property type="entry name" value="CBM20"/>
    <property type="match status" value="1"/>
</dbReference>
<keyword evidence="6" id="KW-1185">Reference proteome</keyword>
<sequence length="772" mass="88342">MTGHTPMIAKTPSAQLYVIFVVLLSSVPLRRAESAQTQISSNANTEGEEWSLDLKKFTAHSSGDVEPPYKLTQQQMEDFEAIMSAGEDMPSSGISYANRSHDAMADEEDVYVAEDTRSFLCLPIMRIFNVEVRRLLVEGELVAVVGDHERLGGWQVERAVVMTSSRWSVQNNVQSWSAKVAICASARLHYRYFIFSVDKSGRRRVHEWEGVPYGRVLEKYQMYRPPGKDVFGLLSHMTVGDVEHEKGWLRNEYAIEFKFIWLQHMKFYRYLNLNRATKYLLKMSVSQNGFELVSGAWRDTELEVTRYAYNRSQFQQQPRRGVPYTAGDIVIFRFTVAVNTRNSYQLSIYTMDGSRVGEVLILAIDLRGSEGVLRLPIQRTVNGYQVGLLTLPYLIIRPLAGAEEYNLRGSFQRYWPMNWPSMDVGRRGAGASFNADAPLVENTIASYLYAHKYKADMVELDVQLTRDFVPVVWHDFGFKTAPRNRYVEGEDDLEYVLIKDLTYQQLKERRVFAIEDDEIYEYTSFNVHNTTADERIFPTLRQVFESLPNTLGLDIEIKWPQQLMSGALESAQTLSKNRFVDIILKITVRHGCGRPLFFSSFDADICTMLRLKQNVFPVTFVTIGSTRLWEPYKDLRTQTYLDAVNFAQSANLLGTVAHAEDFLRNDALLDLGLDLGQATFVWGDDLQDAQTVVQFKRWHVSGVIYDRIDLFGPKRKRESFFNAPELMDIFTRQCIVVGHSNCTSEFALPDGFDLHGKPVSRLGCEVIVQPLA</sequence>
<dbReference type="SUPFAM" id="SSF49452">
    <property type="entry name" value="Starch-binding domain-like"/>
    <property type="match status" value="1"/>
</dbReference>
<feature type="domain" description="GP-PDE" evidence="4">
    <location>
        <begin position="421"/>
        <end position="715"/>
    </location>
</feature>
<dbReference type="PANTHER" id="PTHR22958:SF1">
    <property type="entry name" value="GLYCEROPHOSPHOCHOLINE PHOSPHODIESTERASE GPCPD1"/>
    <property type="match status" value="1"/>
</dbReference>